<name>G4QDJ6_TAYAM</name>
<keyword evidence="3" id="KW-1185">Reference proteome</keyword>
<dbReference type="KEGG" id="tas:TASI_0224"/>
<evidence type="ECO:0000313" key="3">
    <source>
        <dbReference type="Proteomes" id="UP000009284"/>
    </source>
</evidence>
<dbReference type="EMBL" id="CP003059">
    <property type="protein sequence ID" value="AEP36013.1"/>
    <property type="molecule type" value="Genomic_DNA"/>
</dbReference>
<feature type="transmembrane region" description="Helical" evidence="1">
    <location>
        <begin position="7"/>
        <end position="25"/>
    </location>
</feature>
<evidence type="ECO:0000313" key="2">
    <source>
        <dbReference type="EMBL" id="AEP36013.1"/>
    </source>
</evidence>
<evidence type="ECO:0000256" key="1">
    <source>
        <dbReference type="SAM" id="Phobius"/>
    </source>
</evidence>
<sequence>MANFFDLISVPSLIAFVLDMFGFTQLSKIELVALLVVFVLLFTCSLTLRRLEWQEQ</sequence>
<proteinExistence type="predicted"/>
<dbReference type="Proteomes" id="UP000009284">
    <property type="component" value="Chromosome"/>
</dbReference>
<protein>
    <submittedName>
        <fullName evidence="2">Uncharacterized protein</fullName>
    </submittedName>
</protein>
<keyword evidence="1" id="KW-1133">Transmembrane helix</keyword>
<dbReference type="AlphaFoldDB" id="G4QDJ6"/>
<accession>G4QDJ6</accession>
<dbReference type="STRING" id="1008459.TASI_0224"/>
<gene>
    <name evidence="2" type="ordered locus">TASI_0224</name>
</gene>
<dbReference type="HOGENOM" id="CLU_3012771_0_0_4"/>
<organism evidence="2 3">
    <name type="scientific">Taylorella asinigenitalis (strain MCE3)</name>
    <dbReference type="NCBI Taxonomy" id="1008459"/>
    <lineage>
        <taxon>Bacteria</taxon>
        <taxon>Pseudomonadati</taxon>
        <taxon>Pseudomonadota</taxon>
        <taxon>Betaproteobacteria</taxon>
        <taxon>Burkholderiales</taxon>
        <taxon>Alcaligenaceae</taxon>
        <taxon>Taylorella</taxon>
    </lineage>
</organism>
<keyword evidence="1" id="KW-0812">Transmembrane</keyword>
<reference evidence="2 3" key="2">
    <citation type="journal article" date="2012" name="PLoS ONE">
        <title>Genomic characterization of the taylorella genus.</title>
        <authorList>
            <person name="Hebert L."/>
            <person name="Moumen B."/>
            <person name="Pons N."/>
            <person name="Duquesne F."/>
            <person name="Breuil M.F."/>
            <person name="Goux D."/>
            <person name="Batto J.M."/>
            <person name="Laugier C."/>
            <person name="Renault P."/>
            <person name="Petry S."/>
        </authorList>
    </citation>
    <scope>NUCLEOTIDE SEQUENCE [LARGE SCALE GENOMIC DNA]</scope>
    <source>
        <strain evidence="2 3">MCE3</strain>
    </source>
</reference>
<reference key="1">
    <citation type="submission" date="2011-09" db="EMBL/GenBank/DDBJ databases">
        <title>Genomic characterization of the Taylorella genus.</title>
        <authorList>
            <person name="Hebert L."/>
            <person name="Moumen B."/>
            <person name="Pons N."/>
            <person name="Duquesne F."/>
            <person name="Breuil M.-F."/>
            <person name="Goux D."/>
            <person name="Batto J.-M."/>
            <person name="Renault P."/>
            <person name="Laugier C."/>
            <person name="Petry S."/>
        </authorList>
    </citation>
    <scope>NUCLEOTIDE SEQUENCE</scope>
    <source>
        <strain>MCE3</strain>
    </source>
</reference>
<keyword evidence="1" id="KW-0472">Membrane</keyword>
<feature type="transmembrane region" description="Helical" evidence="1">
    <location>
        <begin position="31"/>
        <end position="48"/>
    </location>
</feature>